<dbReference type="PROSITE" id="PS01331">
    <property type="entry name" value="THYMIDYLATE_KINASE"/>
    <property type="match status" value="1"/>
</dbReference>
<feature type="binding site" evidence="11">
    <location>
        <begin position="10"/>
        <end position="17"/>
    </location>
    <ligand>
        <name>ATP</name>
        <dbReference type="ChEBI" id="CHEBI:30616"/>
    </ligand>
</feature>
<dbReference type="GO" id="GO:0006235">
    <property type="term" value="P:dTTP biosynthetic process"/>
    <property type="evidence" value="ECO:0007669"/>
    <property type="project" value="UniProtKB-UniRule"/>
</dbReference>
<dbReference type="FunFam" id="3.40.50.300:FF:000225">
    <property type="entry name" value="Thymidylate kinase"/>
    <property type="match status" value="1"/>
</dbReference>
<dbReference type="CDD" id="cd01672">
    <property type="entry name" value="TMPK"/>
    <property type="match status" value="1"/>
</dbReference>
<dbReference type="GO" id="GO:0006233">
    <property type="term" value="P:dTDP biosynthetic process"/>
    <property type="evidence" value="ECO:0007669"/>
    <property type="project" value="InterPro"/>
</dbReference>
<dbReference type="GO" id="GO:0005829">
    <property type="term" value="C:cytosol"/>
    <property type="evidence" value="ECO:0007669"/>
    <property type="project" value="TreeGrafter"/>
</dbReference>
<dbReference type="EMBL" id="FQXR01000004">
    <property type="protein sequence ID" value="SHH76813.1"/>
    <property type="molecule type" value="Genomic_DNA"/>
</dbReference>
<dbReference type="InterPro" id="IPR018094">
    <property type="entry name" value="Thymidylate_kinase"/>
</dbReference>
<dbReference type="GO" id="GO:0006227">
    <property type="term" value="P:dUDP biosynthetic process"/>
    <property type="evidence" value="ECO:0007669"/>
    <property type="project" value="TreeGrafter"/>
</dbReference>
<dbReference type="EC" id="2.7.4.9" evidence="2 11"/>
<evidence type="ECO:0000256" key="9">
    <source>
        <dbReference type="ARBA" id="ARBA00048743"/>
    </source>
</evidence>
<evidence type="ECO:0000256" key="1">
    <source>
        <dbReference type="ARBA" id="ARBA00009776"/>
    </source>
</evidence>
<evidence type="ECO:0000256" key="3">
    <source>
        <dbReference type="ARBA" id="ARBA00017144"/>
    </source>
</evidence>
<protein>
    <recommendedName>
        <fullName evidence="3 11">Thymidylate kinase</fullName>
        <ecNumber evidence="2 11">2.7.4.9</ecNumber>
    </recommendedName>
    <alternativeName>
        <fullName evidence="11">dTMP kinase</fullName>
    </alternativeName>
</protein>
<dbReference type="NCBIfam" id="TIGR00041">
    <property type="entry name" value="DTMP_kinase"/>
    <property type="match status" value="1"/>
</dbReference>
<dbReference type="Proteomes" id="UP000184389">
    <property type="component" value="Unassembled WGS sequence"/>
</dbReference>
<keyword evidence="5 11" id="KW-0545">Nucleotide biosynthesis</keyword>
<reference evidence="13 14" key="1">
    <citation type="submission" date="2016-11" db="EMBL/GenBank/DDBJ databases">
        <authorList>
            <person name="Jaros S."/>
            <person name="Januszkiewicz K."/>
            <person name="Wedrychowicz H."/>
        </authorList>
    </citation>
    <scope>NUCLEOTIDE SEQUENCE [LARGE SCALE GENOMIC DNA]</scope>
    <source>
        <strain evidence="13 14">DSM 13106</strain>
    </source>
</reference>
<keyword evidence="14" id="KW-1185">Reference proteome</keyword>
<dbReference type="InterPro" id="IPR018095">
    <property type="entry name" value="Thymidylate_kin_CS"/>
</dbReference>
<evidence type="ECO:0000256" key="2">
    <source>
        <dbReference type="ARBA" id="ARBA00012980"/>
    </source>
</evidence>
<evidence type="ECO:0000313" key="14">
    <source>
        <dbReference type="Proteomes" id="UP000184389"/>
    </source>
</evidence>
<evidence type="ECO:0000256" key="10">
    <source>
        <dbReference type="ARBA" id="ARBA00057735"/>
    </source>
</evidence>
<keyword evidence="4 11" id="KW-0808">Transferase</keyword>
<dbReference type="InterPro" id="IPR039430">
    <property type="entry name" value="Thymidylate_kin-like_dom"/>
</dbReference>
<name>A0A1M5VPG6_9FIRM</name>
<dbReference type="PANTHER" id="PTHR10344">
    <property type="entry name" value="THYMIDYLATE KINASE"/>
    <property type="match status" value="1"/>
</dbReference>
<dbReference type="Gene3D" id="3.40.50.300">
    <property type="entry name" value="P-loop containing nucleotide triphosphate hydrolases"/>
    <property type="match status" value="1"/>
</dbReference>
<sequence>MSGIFITLEGPDGSGKSTITELIVEYLKDLNIDFIVTREPGGTSIGEDIRNIILDKKNTNMSPRTEALLYAASRSQHVYEKIRPALEEGKVVLSERFVLSSLVYQGIGRELGVSDVKAINDFGIEGVNPDLILFFDIDPVEALSRKTGENSGDRLEMEGINFHREVYNGYLKLISMYPENIKVIDASKSVEETFEEVKNELDKIFKKGGPLK</sequence>
<keyword evidence="7 11" id="KW-0418">Kinase</keyword>
<keyword evidence="6 11" id="KW-0547">Nucleotide-binding</keyword>
<evidence type="ECO:0000256" key="4">
    <source>
        <dbReference type="ARBA" id="ARBA00022679"/>
    </source>
</evidence>
<evidence type="ECO:0000256" key="11">
    <source>
        <dbReference type="HAMAP-Rule" id="MF_00165"/>
    </source>
</evidence>
<comment type="catalytic activity">
    <reaction evidence="9 11">
        <text>dTMP + ATP = dTDP + ADP</text>
        <dbReference type="Rhea" id="RHEA:13517"/>
        <dbReference type="ChEBI" id="CHEBI:30616"/>
        <dbReference type="ChEBI" id="CHEBI:58369"/>
        <dbReference type="ChEBI" id="CHEBI:63528"/>
        <dbReference type="ChEBI" id="CHEBI:456216"/>
        <dbReference type="EC" id="2.7.4.9"/>
    </reaction>
</comment>
<comment type="function">
    <text evidence="10 11">Phosphorylation of dTMP to form dTDP in both de novo and salvage pathways of dTTP synthesis.</text>
</comment>
<dbReference type="STRING" id="1123281.SAMN02745180_00978"/>
<evidence type="ECO:0000256" key="6">
    <source>
        <dbReference type="ARBA" id="ARBA00022741"/>
    </source>
</evidence>
<dbReference type="GO" id="GO:0005524">
    <property type="term" value="F:ATP binding"/>
    <property type="evidence" value="ECO:0007669"/>
    <property type="project" value="UniProtKB-UniRule"/>
</dbReference>
<dbReference type="SUPFAM" id="SSF52540">
    <property type="entry name" value="P-loop containing nucleoside triphosphate hydrolases"/>
    <property type="match status" value="1"/>
</dbReference>
<accession>A0A1M5VPG6</accession>
<evidence type="ECO:0000256" key="8">
    <source>
        <dbReference type="ARBA" id="ARBA00022840"/>
    </source>
</evidence>
<dbReference type="RefSeq" id="WP_084604152.1">
    <property type="nucleotide sequence ID" value="NZ_FQXR01000004.1"/>
</dbReference>
<gene>
    <name evidence="11" type="primary">tmk</name>
    <name evidence="13" type="ORF">SAMN02745180_00978</name>
</gene>
<evidence type="ECO:0000256" key="5">
    <source>
        <dbReference type="ARBA" id="ARBA00022727"/>
    </source>
</evidence>
<evidence type="ECO:0000259" key="12">
    <source>
        <dbReference type="Pfam" id="PF02223"/>
    </source>
</evidence>
<dbReference type="PANTHER" id="PTHR10344:SF4">
    <property type="entry name" value="UMP-CMP KINASE 2, MITOCHONDRIAL"/>
    <property type="match status" value="1"/>
</dbReference>
<dbReference type="InterPro" id="IPR027417">
    <property type="entry name" value="P-loop_NTPase"/>
</dbReference>
<keyword evidence="8 11" id="KW-0067">ATP-binding</keyword>
<proteinExistence type="inferred from homology"/>
<dbReference type="AlphaFoldDB" id="A0A1M5VPG6"/>
<feature type="domain" description="Thymidylate kinase-like" evidence="12">
    <location>
        <begin position="8"/>
        <end position="196"/>
    </location>
</feature>
<dbReference type="Pfam" id="PF02223">
    <property type="entry name" value="Thymidylate_kin"/>
    <property type="match status" value="1"/>
</dbReference>
<organism evidence="13 14">
    <name type="scientific">Sporanaerobacter acetigenes DSM 13106</name>
    <dbReference type="NCBI Taxonomy" id="1123281"/>
    <lineage>
        <taxon>Bacteria</taxon>
        <taxon>Bacillati</taxon>
        <taxon>Bacillota</taxon>
        <taxon>Tissierellia</taxon>
        <taxon>Tissierellales</taxon>
        <taxon>Sporanaerobacteraceae</taxon>
        <taxon>Sporanaerobacter</taxon>
    </lineage>
</organism>
<dbReference type="GO" id="GO:0004798">
    <property type="term" value="F:dTMP kinase activity"/>
    <property type="evidence" value="ECO:0007669"/>
    <property type="project" value="UniProtKB-UniRule"/>
</dbReference>
<evidence type="ECO:0000256" key="7">
    <source>
        <dbReference type="ARBA" id="ARBA00022777"/>
    </source>
</evidence>
<evidence type="ECO:0000313" key="13">
    <source>
        <dbReference type="EMBL" id="SHH76813.1"/>
    </source>
</evidence>
<dbReference type="HAMAP" id="MF_00165">
    <property type="entry name" value="Thymidylate_kinase"/>
    <property type="match status" value="1"/>
</dbReference>
<comment type="similarity">
    <text evidence="1 11">Belongs to the thymidylate kinase family.</text>
</comment>